<dbReference type="PANTHER" id="PTHR12358">
    <property type="entry name" value="SPHINGOSINE KINASE"/>
    <property type="match status" value="1"/>
</dbReference>
<sequence>MTDKHLRVFAIVNPRAGGDPGGTVAELESRTDLTVVCSYTGAPGDAERLAAEAAADGWADVVVAVGGDGTAGQVAAGLFRAGSAAALVIAPAGTGNSSYRGLADDRPWPDLVDDLASGRLFPCRIDLAMIEELRRPVLLGTTTGILPATLVAAREMSGTGRDLLAEATVRAFGTHRPHPVRVSVDGAAVYEGELLGTFVGGMRHRGGRFEMLPDSLLDDGLLDVCCLSTIAPPQYSRGEHVCVERLDGEGLLIECDGELEQLAETVTVRVLPAALHTLVPVPVPAAMSR</sequence>
<comment type="similarity">
    <text evidence="2">Belongs to the diacylglycerol/lipid kinase family.</text>
</comment>
<dbReference type="RefSeq" id="WP_153340675.1">
    <property type="nucleotide sequence ID" value="NZ_WEGI01000004.1"/>
</dbReference>
<evidence type="ECO:0000256" key="2">
    <source>
        <dbReference type="ARBA" id="ARBA00005983"/>
    </source>
</evidence>
<dbReference type="PROSITE" id="PS50146">
    <property type="entry name" value="DAGK"/>
    <property type="match status" value="1"/>
</dbReference>
<organism evidence="4 5">
    <name type="scientific">Nocardia aurantia</name>
    <dbReference type="NCBI Taxonomy" id="2585199"/>
    <lineage>
        <taxon>Bacteria</taxon>
        <taxon>Bacillati</taxon>
        <taxon>Actinomycetota</taxon>
        <taxon>Actinomycetes</taxon>
        <taxon>Mycobacteriales</taxon>
        <taxon>Nocardiaceae</taxon>
        <taxon>Nocardia</taxon>
    </lineage>
</organism>
<reference evidence="4 5" key="1">
    <citation type="submission" date="2019-10" db="EMBL/GenBank/DDBJ databases">
        <title>Nocardia macrotermitis sp. nov. and Nocardia aurantia sp. nov., isolated from the gut of fungus growing-termite Macrotermes natalensis.</title>
        <authorList>
            <person name="Benndorf R."/>
            <person name="Schwitalla J."/>
            <person name="Martin K."/>
            <person name="De Beer W."/>
            <person name="Kaster A.-K."/>
            <person name="Vollmers J."/>
            <person name="Poulsen M."/>
            <person name="Beemelmanns C."/>
        </authorList>
    </citation>
    <scope>NUCLEOTIDE SEQUENCE [LARGE SCALE GENOMIC DNA]</scope>
    <source>
        <strain evidence="4 5">RB56</strain>
    </source>
</reference>
<dbReference type="OrthoDB" id="142078at2"/>
<evidence type="ECO:0000313" key="5">
    <source>
        <dbReference type="Proteomes" id="UP000431401"/>
    </source>
</evidence>
<evidence type="ECO:0000313" key="4">
    <source>
        <dbReference type="EMBL" id="MQY26410.1"/>
    </source>
</evidence>
<gene>
    <name evidence="4" type="primary">yegS_1</name>
    <name evidence="4" type="ORF">NRB56_19770</name>
</gene>
<dbReference type="Gene3D" id="3.40.50.10330">
    <property type="entry name" value="Probable inorganic polyphosphate/atp-NAD kinase, domain 1"/>
    <property type="match status" value="1"/>
</dbReference>
<dbReference type="Pfam" id="PF00781">
    <property type="entry name" value="DAGK_cat"/>
    <property type="match status" value="1"/>
</dbReference>
<dbReference type="Proteomes" id="UP000431401">
    <property type="component" value="Unassembled WGS sequence"/>
</dbReference>
<dbReference type="AlphaFoldDB" id="A0A7K0DKV5"/>
<dbReference type="InterPro" id="IPR050187">
    <property type="entry name" value="Lipid_Phosphate_FormReg"/>
</dbReference>
<dbReference type="SUPFAM" id="SSF111331">
    <property type="entry name" value="NAD kinase/diacylglycerol kinase-like"/>
    <property type="match status" value="1"/>
</dbReference>
<comment type="caution">
    <text evidence="4">The sequence shown here is derived from an EMBL/GenBank/DDBJ whole genome shotgun (WGS) entry which is preliminary data.</text>
</comment>
<accession>A0A7K0DKV5</accession>
<dbReference type="GO" id="GO:0004143">
    <property type="term" value="F:ATP-dependent diacylglycerol kinase activity"/>
    <property type="evidence" value="ECO:0007669"/>
    <property type="project" value="TreeGrafter"/>
</dbReference>
<keyword evidence="4" id="KW-0418">Kinase</keyword>
<dbReference type="InterPro" id="IPR016064">
    <property type="entry name" value="NAD/diacylglycerol_kinase_sf"/>
</dbReference>
<dbReference type="Gene3D" id="2.60.200.40">
    <property type="match status" value="1"/>
</dbReference>
<keyword evidence="5" id="KW-1185">Reference proteome</keyword>
<dbReference type="InterPro" id="IPR001206">
    <property type="entry name" value="Diacylglycerol_kinase_cat_dom"/>
</dbReference>
<evidence type="ECO:0000259" key="3">
    <source>
        <dbReference type="PROSITE" id="PS50146"/>
    </source>
</evidence>
<comment type="cofactor">
    <cofactor evidence="1">
        <name>Mg(2+)</name>
        <dbReference type="ChEBI" id="CHEBI:18420"/>
    </cofactor>
</comment>
<dbReference type="GO" id="GO:0005886">
    <property type="term" value="C:plasma membrane"/>
    <property type="evidence" value="ECO:0007669"/>
    <property type="project" value="TreeGrafter"/>
</dbReference>
<dbReference type="EC" id="2.7.1.-" evidence="4"/>
<evidence type="ECO:0000256" key="1">
    <source>
        <dbReference type="ARBA" id="ARBA00001946"/>
    </source>
</evidence>
<dbReference type="EMBL" id="WEGI01000004">
    <property type="protein sequence ID" value="MQY26410.1"/>
    <property type="molecule type" value="Genomic_DNA"/>
</dbReference>
<name>A0A7K0DKV5_9NOCA</name>
<feature type="domain" description="DAGKc" evidence="3">
    <location>
        <begin position="1"/>
        <end position="133"/>
    </location>
</feature>
<dbReference type="PANTHER" id="PTHR12358:SF106">
    <property type="entry name" value="LIPID KINASE YEGS"/>
    <property type="match status" value="1"/>
</dbReference>
<dbReference type="InterPro" id="IPR017438">
    <property type="entry name" value="ATP-NAD_kinase_N"/>
</dbReference>
<proteinExistence type="inferred from homology"/>
<protein>
    <submittedName>
        <fullName evidence="4">Lipid kinase YegS</fullName>
        <ecNumber evidence="4">2.7.1.-</ecNumber>
    </submittedName>
</protein>
<keyword evidence="4" id="KW-0808">Transferase</keyword>